<dbReference type="AlphaFoldDB" id="A0A9P0XJS7"/>
<evidence type="ECO:0000313" key="2">
    <source>
        <dbReference type="Proteomes" id="UP001152562"/>
    </source>
</evidence>
<protein>
    <submittedName>
        <fullName evidence="1">Uncharacterized protein</fullName>
    </submittedName>
</protein>
<dbReference type="Proteomes" id="UP001152562">
    <property type="component" value="Unassembled WGS sequence"/>
</dbReference>
<proteinExistence type="predicted"/>
<keyword evidence="2" id="KW-1185">Reference proteome</keyword>
<name>A0A9P0XJS7_PIEBR</name>
<accession>A0A9P0XJS7</accession>
<sequence>MRAELPRTTPPSHESAALTRPPQIAYYYTAYAGASMAQPTPFARYDTQTAHCGMTPRAASSCSRTTYNGSSPLIPRKTQHARLRSRLPSLSSLAPLLRQTKRCCFSRRAP</sequence>
<dbReference type="EMBL" id="CALOZG010000085">
    <property type="protein sequence ID" value="CAH4037620.1"/>
    <property type="molecule type" value="Genomic_DNA"/>
</dbReference>
<comment type="caution">
    <text evidence="1">The sequence shown here is derived from an EMBL/GenBank/DDBJ whole genome shotgun (WGS) entry which is preliminary data.</text>
</comment>
<evidence type="ECO:0000313" key="1">
    <source>
        <dbReference type="EMBL" id="CAH4037620.1"/>
    </source>
</evidence>
<organism evidence="1 2">
    <name type="scientific">Pieris brassicae</name>
    <name type="common">White butterfly</name>
    <name type="synonym">Large white butterfly</name>
    <dbReference type="NCBI Taxonomy" id="7116"/>
    <lineage>
        <taxon>Eukaryota</taxon>
        <taxon>Metazoa</taxon>
        <taxon>Ecdysozoa</taxon>
        <taxon>Arthropoda</taxon>
        <taxon>Hexapoda</taxon>
        <taxon>Insecta</taxon>
        <taxon>Pterygota</taxon>
        <taxon>Neoptera</taxon>
        <taxon>Endopterygota</taxon>
        <taxon>Lepidoptera</taxon>
        <taxon>Glossata</taxon>
        <taxon>Ditrysia</taxon>
        <taxon>Papilionoidea</taxon>
        <taxon>Pieridae</taxon>
        <taxon>Pierinae</taxon>
        <taxon>Pieris</taxon>
    </lineage>
</organism>
<gene>
    <name evidence="1" type="ORF">PIBRA_LOCUS13265</name>
</gene>
<reference evidence="1" key="1">
    <citation type="submission" date="2022-05" db="EMBL/GenBank/DDBJ databases">
        <authorList>
            <person name="Okamura Y."/>
        </authorList>
    </citation>
    <scope>NUCLEOTIDE SEQUENCE</scope>
</reference>